<evidence type="ECO:0000256" key="1">
    <source>
        <dbReference type="SAM" id="MobiDB-lite"/>
    </source>
</evidence>
<feature type="region of interest" description="Disordered" evidence="1">
    <location>
        <begin position="1"/>
        <end position="23"/>
    </location>
</feature>
<sequence length="42" mass="4735">MERPQRTRVETTNSPAGSRFPRVSTSPQFLGGCLSVFLKPLW</sequence>
<keyword evidence="2" id="KW-0418">Kinase</keyword>
<proteinExistence type="evidence at transcript level"/>
<dbReference type="EMBL" id="MK560449">
    <property type="protein sequence ID" value="QES86421.1"/>
    <property type="molecule type" value="mRNA"/>
</dbReference>
<name>A0A5J6DQQ8_9NEOP</name>
<organism evidence="2">
    <name type="scientific">Chilo partellus</name>
    <dbReference type="NCBI Taxonomy" id="236792"/>
    <lineage>
        <taxon>Eukaryota</taxon>
        <taxon>Metazoa</taxon>
        <taxon>Ecdysozoa</taxon>
        <taxon>Arthropoda</taxon>
        <taxon>Hexapoda</taxon>
        <taxon>Insecta</taxon>
        <taxon>Pterygota</taxon>
        <taxon>Neoptera</taxon>
        <taxon>Endopterygota</taxon>
        <taxon>Lepidoptera</taxon>
        <taxon>Glossata</taxon>
        <taxon>Ditrysia</taxon>
        <taxon>Pyraloidea</taxon>
        <taxon>Crambidae</taxon>
        <taxon>Crambinae</taxon>
        <taxon>Chilo</taxon>
    </lineage>
</organism>
<dbReference type="PROSITE" id="PS51257">
    <property type="entry name" value="PROKAR_LIPOPROTEIN"/>
    <property type="match status" value="1"/>
</dbReference>
<keyword evidence="2" id="KW-0808">Transferase</keyword>
<reference evidence="2" key="1">
    <citation type="submission" date="2019-02" db="EMBL/GenBank/DDBJ databases">
        <title>Investigation of potential double-stranded Ribonucleic Acid (dsRNA) as an alternative control of maize stem borers (Chilo partellus) in the developing countries.</title>
        <authorList>
            <person name="Adeyinka O.S."/>
            <person name="Tabassum B."/>
            <person name="Nasir I.A."/>
            <person name="Landry K.B."/>
            <person name="Rao T."/>
        </authorList>
    </citation>
    <scope>NUCLEOTIDE SEQUENCE</scope>
</reference>
<accession>A0A5J6DQQ8</accession>
<dbReference type="AlphaFoldDB" id="A0A5J6DQQ8"/>
<evidence type="ECO:0000313" key="2">
    <source>
        <dbReference type="EMBL" id="QES86421.1"/>
    </source>
</evidence>
<protein>
    <submittedName>
        <fullName evidence="2">Arginine kinase</fullName>
    </submittedName>
</protein>
<dbReference type="GO" id="GO:0016301">
    <property type="term" value="F:kinase activity"/>
    <property type="evidence" value="ECO:0007669"/>
    <property type="project" value="UniProtKB-KW"/>
</dbReference>